<dbReference type="HAMAP" id="MF_00083">
    <property type="entry name" value="Pept_tRNA_hydro_bact"/>
    <property type="match status" value="1"/>
</dbReference>
<reference evidence="5 6" key="1">
    <citation type="journal article" date="2020" name="Int. J. Syst. Evol. Microbiol.">
        <title>Ureaplasma miroungigenitalium sp. nov. isolated from northern elephant seals (Mirounga angustirostris) and Ureaplasma zalophigenitalium sp. nov. isolated from California sea lions (Zalophus californianus).</title>
        <authorList>
            <person name="Volokhov D.V."/>
            <person name="Gulland F.M."/>
            <person name="Gao Y."/>
            <person name="Chizhikov V.E."/>
        </authorList>
    </citation>
    <scope>NUCLEOTIDE SEQUENCE [LARGE SCALE GENOMIC DNA]</scope>
    <source>
        <strain evidence="5 6">ES3182-GEN</strain>
    </source>
</reference>
<dbReference type="InterPro" id="IPR036416">
    <property type="entry name" value="Pept_tRNA_hydro_sf"/>
</dbReference>
<feature type="site" description="Discriminates between blocked and unblocked aminoacyl-tRNA" evidence="4">
    <location>
        <position position="11"/>
    </location>
</feature>
<dbReference type="Gene3D" id="3.40.50.1470">
    <property type="entry name" value="Peptidyl-tRNA hydrolase"/>
    <property type="match status" value="1"/>
</dbReference>
<keyword evidence="2 4" id="KW-0378">Hydrolase</keyword>
<comment type="function">
    <text evidence="4">Hydrolyzes ribosome-free peptidyl-tRNAs (with 1 or more amino acids incorporated), which drop off the ribosome during protein synthesis, or as a result of ribosome stalling.</text>
</comment>
<organism evidence="5 6">
    <name type="scientific">Ureaplasma miroungigenitalium</name>
    <dbReference type="NCBI Taxonomy" id="1042321"/>
    <lineage>
        <taxon>Bacteria</taxon>
        <taxon>Bacillati</taxon>
        <taxon>Mycoplasmatota</taxon>
        <taxon>Mycoplasmoidales</taxon>
        <taxon>Mycoplasmoidaceae</taxon>
        <taxon>Ureaplasma</taxon>
    </lineage>
</organism>
<comment type="function">
    <text evidence="4">Catalyzes the release of premature peptidyl moieties from peptidyl-tRNA molecules trapped in stalled 50S ribosomal subunits, and thus maintains levels of free tRNAs and 50S ribosomes.</text>
</comment>
<feature type="binding site" evidence="4">
    <location>
        <position position="68"/>
    </location>
    <ligand>
        <name>tRNA</name>
        <dbReference type="ChEBI" id="CHEBI:17843"/>
    </ligand>
</feature>
<feature type="binding site" evidence="4">
    <location>
        <position position="66"/>
    </location>
    <ligand>
        <name>tRNA</name>
        <dbReference type="ChEBI" id="CHEBI:17843"/>
    </ligand>
</feature>
<dbReference type="PANTHER" id="PTHR17224">
    <property type="entry name" value="PEPTIDYL-TRNA HYDROLASE"/>
    <property type="match status" value="1"/>
</dbReference>
<name>A0ABT3BMN9_9BACT</name>
<keyword evidence="1 4" id="KW-0820">tRNA-binding</keyword>
<dbReference type="PANTHER" id="PTHR17224:SF1">
    <property type="entry name" value="PEPTIDYL-TRNA HYDROLASE"/>
    <property type="match status" value="1"/>
</dbReference>
<feature type="active site" description="Proton acceptor" evidence="4">
    <location>
        <position position="21"/>
    </location>
</feature>
<evidence type="ECO:0000256" key="4">
    <source>
        <dbReference type="HAMAP-Rule" id="MF_00083"/>
    </source>
</evidence>
<comment type="caution">
    <text evidence="5">The sequence shown here is derived from an EMBL/GenBank/DDBJ whole genome shotgun (WGS) entry which is preliminary data.</text>
</comment>
<dbReference type="Pfam" id="PF01195">
    <property type="entry name" value="Pept_tRNA_hydro"/>
    <property type="match status" value="1"/>
</dbReference>
<comment type="similarity">
    <text evidence="4">Belongs to the PTH family.</text>
</comment>
<keyword evidence="3 4" id="KW-0694">RNA-binding</keyword>
<dbReference type="SUPFAM" id="SSF53178">
    <property type="entry name" value="Peptidyl-tRNA hydrolase-like"/>
    <property type="match status" value="1"/>
</dbReference>
<protein>
    <recommendedName>
        <fullName evidence="4">Peptidyl-tRNA hydrolase</fullName>
        <shortName evidence="4">Pth</shortName>
        <ecNumber evidence="4">3.1.1.29</ecNumber>
    </recommendedName>
</protein>
<keyword evidence="4" id="KW-0963">Cytoplasm</keyword>
<evidence type="ECO:0000256" key="1">
    <source>
        <dbReference type="ARBA" id="ARBA00022555"/>
    </source>
</evidence>
<evidence type="ECO:0000313" key="5">
    <source>
        <dbReference type="EMBL" id="MCV3728494.1"/>
    </source>
</evidence>
<dbReference type="CDD" id="cd00462">
    <property type="entry name" value="PTH"/>
    <property type="match status" value="1"/>
</dbReference>
<gene>
    <name evidence="4 5" type="primary">pth</name>
    <name evidence="5" type="ORF">OF376_01775</name>
</gene>
<dbReference type="NCBIfam" id="TIGR00447">
    <property type="entry name" value="pth"/>
    <property type="match status" value="1"/>
</dbReference>
<dbReference type="RefSeq" id="WP_263821808.1">
    <property type="nucleotide sequence ID" value="NZ_JAOXHK010000002.1"/>
</dbReference>
<keyword evidence="6" id="KW-1185">Reference proteome</keyword>
<dbReference type="GO" id="GO:0004045">
    <property type="term" value="F:peptidyl-tRNA hydrolase activity"/>
    <property type="evidence" value="ECO:0007669"/>
    <property type="project" value="UniProtKB-EC"/>
</dbReference>
<comment type="subcellular location">
    <subcellularLocation>
        <location evidence="4">Cytoplasm</location>
    </subcellularLocation>
</comment>
<comment type="subunit">
    <text evidence="4">Monomer.</text>
</comment>
<dbReference type="InterPro" id="IPR001328">
    <property type="entry name" value="Pept_tRNA_hydro"/>
</dbReference>
<proteinExistence type="inferred from homology"/>
<evidence type="ECO:0000313" key="6">
    <source>
        <dbReference type="Proteomes" id="UP001208245"/>
    </source>
</evidence>
<evidence type="ECO:0000256" key="3">
    <source>
        <dbReference type="ARBA" id="ARBA00022884"/>
    </source>
</evidence>
<accession>A0ABT3BMN9</accession>
<dbReference type="Proteomes" id="UP001208245">
    <property type="component" value="Unassembled WGS sequence"/>
</dbReference>
<feature type="site" description="Stabilizes the basic form of H active site to accept a proton" evidence="4">
    <location>
        <position position="93"/>
    </location>
</feature>
<evidence type="ECO:0000256" key="2">
    <source>
        <dbReference type="ARBA" id="ARBA00022801"/>
    </source>
</evidence>
<dbReference type="EC" id="3.1.1.29" evidence="4"/>
<sequence length="187" mass="21341">MEKILIVGLGNPGSKYNHTRHNIGFSSIDNLLNYLNLTMTDHKFNGDYTKTTINNQVVYFAKPSTYMNLSGDFVSKFINFFDIPKSNVLIIYDDVDTKVGEFKMRLKGSSGGQNGMKNILLHFPNNELKRVRIGIGKEEHKDLANYVLSRFKPEELSLIQPVLNKITNAIMQWLRGDSFEKVMSTNN</sequence>
<feature type="binding site" evidence="4">
    <location>
        <position position="114"/>
    </location>
    <ligand>
        <name>tRNA</name>
        <dbReference type="ChEBI" id="CHEBI:17843"/>
    </ligand>
</feature>
<dbReference type="EMBL" id="JAOXHL010000001">
    <property type="protein sequence ID" value="MCV3728494.1"/>
    <property type="molecule type" value="Genomic_DNA"/>
</dbReference>
<feature type="binding site" evidence="4">
    <location>
        <position position="16"/>
    </location>
    <ligand>
        <name>tRNA</name>
        <dbReference type="ChEBI" id="CHEBI:17843"/>
    </ligand>
</feature>
<comment type="catalytic activity">
    <reaction evidence="4">
        <text>an N-acyl-L-alpha-aminoacyl-tRNA + H2O = an N-acyl-L-amino acid + a tRNA + H(+)</text>
        <dbReference type="Rhea" id="RHEA:54448"/>
        <dbReference type="Rhea" id="RHEA-COMP:10123"/>
        <dbReference type="Rhea" id="RHEA-COMP:13883"/>
        <dbReference type="ChEBI" id="CHEBI:15377"/>
        <dbReference type="ChEBI" id="CHEBI:15378"/>
        <dbReference type="ChEBI" id="CHEBI:59874"/>
        <dbReference type="ChEBI" id="CHEBI:78442"/>
        <dbReference type="ChEBI" id="CHEBI:138191"/>
        <dbReference type="EC" id="3.1.1.29"/>
    </reaction>
</comment>